<name>A0A392NZG9_9FABA</name>
<keyword evidence="3" id="KW-1185">Reference proteome</keyword>
<dbReference type="Proteomes" id="UP000265520">
    <property type="component" value="Unassembled WGS sequence"/>
</dbReference>
<comment type="caution">
    <text evidence="2">The sequence shown here is derived from an EMBL/GenBank/DDBJ whole genome shotgun (WGS) entry which is preliminary data.</text>
</comment>
<evidence type="ECO:0000313" key="2">
    <source>
        <dbReference type="EMBL" id="MCI04862.1"/>
    </source>
</evidence>
<reference evidence="2 3" key="1">
    <citation type="journal article" date="2018" name="Front. Plant Sci.">
        <title>Red Clover (Trifolium pratense) and Zigzag Clover (T. medium) - A Picture of Genomic Similarities and Differences.</title>
        <authorList>
            <person name="Dluhosova J."/>
            <person name="Istvanek J."/>
            <person name="Nedelnik J."/>
            <person name="Repkova J."/>
        </authorList>
    </citation>
    <scope>NUCLEOTIDE SEQUENCE [LARGE SCALE GENOMIC DNA]</scope>
    <source>
        <strain evidence="3">cv. 10/8</strain>
        <tissue evidence="2">Leaf</tissue>
    </source>
</reference>
<feature type="compositionally biased region" description="Basic and acidic residues" evidence="1">
    <location>
        <begin position="22"/>
        <end position="36"/>
    </location>
</feature>
<accession>A0A392NZG9</accession>
<dbReference type="EMBL" id="LXQA010056762">
    <property type="protein sequence ID" value="MCI04862.1"/>
    <property type="molecule type" value="Genomic_DNA"/>
</dbReference>
<proteinExistence type="predicted"/>
<protein>
    <submittedName>
        <fullName evidence="2">Uncharacterized protein</fullName>
    </submittedName>
</protein>
<organism evidence="2 3">
    <name type="scientific">Trifolium medium</name>
    <dbReference type="NCBI Taxonomy" id="97028"/>
    <lineage>
        <taxon>Eukaryota</taxon>
        <taxon>Viridiplantae</taxon>
        <taxon>Streptophyta</taxon>
        <taxon>Embryophyta</taxon>
        <taxon>Tracheophyta</taxon>
        <taxon>Spermatophyta</taxon>
        <taxon>Magnoliopsida</taxon>
        <taxon>eudicotyledons</taxon>
        <taxon>Gunneridae</taxon>
        <taxon>Pentapetalae</taxon>
        <taxon>rosids</taxon>
        <taxon>fabids</taxon>
        <taxon>Fabales</taxon>
        <taxon>Fabaceae</taxon>
        <taxon>Papilionoideae</taxon>
        <taxon>50 kb inversion clade</taxon>
        <taxon>NPAAA clade</taxon>
        <taxon>Hologalegina</taxon>
        <taxon>IRL clade</taxon>
        <taxon>Trifolieae</taxon>
        <taxon>Trifolium</taxon>
    </lineage>
</organism>
<evidence type="ECO:0000256" key="1">
    <source>
        <dbReference type="SAM" id="MobiDB-lite"/>
    </source>
</evidence>
<dbReference type="AlphaFoldDB" id="A0A392NZG9"/>
<sequence length="69" mass="7909">MFGFRPIYFTGADGSIRRPKRPTVDRGERHQAKQDEEPMPGIHVQQPMQPSWLGGPIDTRLLTQYENAT</sequence>
<feature type="region of interest" description="Disordered" evidence="1">
    <location>
        <begin position="1"/>
        <end position="56"/>
    </location>
</feature>
<evidence type="ECO:0000313" key="3">
    <source>
        <dbReference type="Proteomes" id="UP000265520"/>
    </source>
</evidence>